<feature type="signal peptide" evidence="2">
    <location>
        <begin position="1"/>
        <end position="19"/>
    </location>
</feature>
<sequence>MRPIFGLLALLSAATPAMAQDGWTPPLADQAPRVVPEPGAEPEAEEERGLDLIERGAGLLFQQLLDDASPHLDRMGRDLSGALSQFAPAMNDLAALVDDIGNYEAPERLENGDILIRRRADAPPPPDLPELAEPDTETPRERAPVPVDPYAPEVEL</sequence>
<feature type="chain" id="PRO_5045916414" description="AAA+ family ATPase" evidence="2">
    <location>
        <begin position="20"/>
        <end position="156"/>
    </location>
</feature>
<comment type="caution">
    <text evidence="3">The sequence shown here is derived from an EMBL/GenBank/DDBJ whole genome shotgun (WGS) entry which is preliminary data.</text>
</comment>
<evidence type="ECO:0000313" key="3">
    <source>
        <dbReference type="EMBL" id="MCQ0971554.1"/>
    </source>
</evidence>
<reference evidence="3 4" key="1">
    <citation type="submission" date="2022-03" db="EMBL/GenBank/DDBJ databases">
        <authorList>
            <person name="He Y."/>
        </authorList>
    </citation>
    <scope>NUCLEOTIDE SEQUENCE [LARGE SCALE GENOMIC DNA]</scope>
    <source>
        <strain evidence="3 4">TK19116</strain>
    </source>
</reference>
<dbReference type="Proteomes" id="UP001203945">
    <property type="component" value="Unassembled WGS sequence"/>
</dbReference>
<accession>A0ABT1MV51</accession>
<keyword evidence="2" id="KW-0732">Signal</keyword>
<evidence type="ECO:0008006" key="5">
    <source>
        <dbReference type="Google" id="ProtNLM"/>
    </source>
</evidence>
<evidence type="ECO:0000256" key="2">
    <source>
        <dbReference type="SAM" id="SignalP"/>
    </source>
</evidence>
<feature type="compositionally biased region" description="Basic and acidic residues" evidence="1">
    <location>
        <begin position="111"/>
        <end position="121"/>
    </location>
</feature>
<name>A0ABT1MV51_9RHOB</name>
<keyword evidence="4" id="KW-1185">Reference proteome</keyword>
<evidence type="ECO:0000313" key="4">
    <source>
        <dbReference type="Proteomes" id="UP001203945"/>
    </source>
</evidence>
<organism evidence="3 4">
    <name type="scientific">Paracoccus albicereus</name>
    <dbReference type="NCBI Taxonomy" id="2922394"/>
    <lineage>
        <taxon>Bacteria</taxon>
        <taxon>Pseudomonadati</taxon>
        <taxon>Pseudomonadota</taxon>
        <taxon>Alphaproteobacteria</taxon>
        <taxon>Rhodobacterales</taxon>
        <taxon>Paracoccaceae</taxon>
        <taxon>Paracoccus</taxon>
    </lineage>
</organism>
<proteinExistence type="predicted"/>
<protein>
    <recommendedName>
        <fullName evidence="5">AAA+ family ATPase</fullName>
    </recommendedName>
</protein>
<feature type="region of interest" description="Disordered" evidence="1">
    <location>
        <begin position="111"/>
        <end position="156"/>
    </location>
</feature>
<dbReference type="EMBL" id="JAKZEU010000005">
    <property type="protein sequence ID" value="MCQ0971554.1"/>
    <property type="molecule type" value="Genomic_DNA"/>
</dbReference>
<evidence type="ECO:0000256" key="1">
    <source>
        <dbReference type="SAM" id="MobiDB-lite"/>
    </source>
</evidence>
<gene>
    <name evidence="3" type="ORF">MLD63_14105</name>
</gene>